<evidence type="ECO:0000256" key="3">
    <source>
        <dbReference type="ARBA" id="ARBA00017399"/>
    </source>
</evidence>
<dbReference type="GO" id="GO:0005737">
    <property type="term" value="C:cytoplasm"/>
    <property type="evidence" value="ECO:0007669"/>
    <property type="project" value="UniProtKB-UniRule"/>
</dbReference>
<keyword evidence="5" id="KW-0030">Aminoacyl-tRNA synthetase</keyword>
<feature type="binding site" evidence="8">
    <location>
        <begin position="100"/>
        <end position="102"/>
    </location>
    <ligand>
        <name>L-histidine</name>
        <dbReference type="ChEBI" id="CHEBI:57595"/>
    </ligand>
</feature>
<dbReference type="GO" id="GO:0005524">
    <property type="term" value="F:ATP binding"/>
    <property type="evidence" value="ECO:0007669"/>
    <property type="project" value="InterPro"/>
</dbReference>
<gene>
    <name evidence="10" type="ORF">COV33_00170</name>
</gene>
<dbReference type="Pfam" id="PF13393">
    <property type="entry name" value="tRNA-synt_His"/>
    <property type="match status" value="1"/>
</dbReference>
<protein>
    <recommendedName>
        <fullName evidence="3 7">Histidine--tRNA ligase</fullName>
        <ecNumber evidence="2 7">6.1.1.21</ecNumber>
    </recommendedName>
</protein>
<dbReference type="Gene3D" id="3.30.930.10">
    <property type="entry name" value="Bira Bifunctional Protein, Domain 2"/>
    <property type="match status" value="1"/>
</dbReference>
<dbReference type="Gene3D" id="3.40.50.800">
    <property type="entry name" value="Anticodon-binding domain"/>
    <property type="match status" value="1"/>
</dbReference>
<feature type="binding site" evidence="8">
    <location>
        <position position="144"/>
    </location>
    <ligand>
        <name>L-histidine</name>
        <dbReference type="ChEBI" id="CHEBI:57595"/>
    </ligand>
</feature>
<proteinExistence type="inferred from homology"/>
<feature type="binding site" evidence="8">
    <location>
        <begin position="287"/>
        <end position="288"/>
    </location>
    <ligand>
        <name>L-histidine</name>
        <dbReference type="ChEBI" id="CHEBI:57595"/>
    </ligand>
</feature>
<dbReference type="AlphaFoldDB" id="A0A2H0R254"/>
<evidence type="ECO:0000256" key="6">
    <source>
        <dbReference type="ARBA" id="ARBA00047639"/>
    </source>
</evidence>
<dbReference type="PROSITE" id="PS50862">
    <property type="entry name" value="AA_TRNA_LIGASE_II"/>
    <property type="match status" value="1"/>
</dbReference>
<evidence type="ECO:0000259" key="9">
    <source>
        <dbReference type="PROSITE" id="PS50862"/>
    </source>
</evidence>
<reference evidence="10 11" key="1">
    <citation type="submission" date="2017-09" db="EMBL/GenBank/DDBJ databases">
        <title>Depth-based differentiation of microbial function through sediment-hosted aquifers and enrichment of novel symbionts in the deep terrestrial subsurface.</title>
        <authorList>
            <person name="Probst A.J."/>
            <person name="Ladd B."/>
            <person name="Jarett J.K."/>
            <person name="Geller-Mcgrath D.E."/>
            <person name="Sieber C.M."/>
            <person name="Emerson J.B."/>
            <person name="Anantharaman K."/>
            <person name="Thomas B.C."/>
            <person name="Malmstrom R."/>
            <person name="Stieglmeier M."/>
            <person name="Klingl A."/>
            <person name="Woyke T."/>
            <person name="Ryan C.M."/>
            <person name="Banfield J.F."/>
        </authorList>
    </citation>
    <scope>NUCLEOTIDE SEQUENCE [LARGE SCALE GENOMIC DNA]</scope>
    <source>
        <strain evidence="10">CG10_big_fil_rev_8_21_14_0_10_34_34</strain>
    </source>
</reference>
<dbReference type="InterPro" id="IPR006195">
    <property type="entry name" value="aa-tRNA-synth_II"/>
</dbReference>
<dbReference type="InterPro" id="IPR036621">
    <property type="entry name" value="Anticodon-bd_dom_sf"/>
</dbReference>
<dbReference type="SUPFAM" id="SSF55681">
    <property type="entry name" value="Class II aaRS and biotin synthetases"/>
    <property type="match status" value="1"/>
</dbReference>
<dbReference type="SUPFAM" id="SSF52954">
    <property type="entry name" value="Class II aaRS ABD-related"/>
    <property type="match status" value="1"/>
</dbReference>
<evidence type="ECO:0000313" key="11">
    <source>
        <dbReference type="Proteomes" id="UP000230828"/>
    </source>
</evidence>
<dbReference type="EC" id="6.1.1.21" evidence="2 7"/>
<evidence type="ECO:0000256" key="2">
    <source>
        <dbReference type="ARBA" id="ARBA00012815"/>
    </source>
</evidence>
<dbReference type="InterPro" id="IPR045864">
    <property type="entry name" value="aa-tRNA-synth_II/BPL/LPL"/>
</dbReference>
<feature type="binding site" evidence="8">
    <location>
        <position position="148"/>
    </location>
    <ligand>
        <name>L-histidine</name>
        <dbReference type="ChEBI" id="CHEBI:57595"/>
    </ligand>
</feature>
<dbReference type="CDD" id="cd00773">
    <property type="entry name" value="HisRS-like_core"/>
    <property type="match status" value="1"/>
</dbReference>
<evidence type="ECO:0000256" key="1">
    <source>
        <dbReference type="ARBA" id="ARBA00008226"/>
    </source>
</evidence>
<keyword evidence="4" id="KW-0547">Nucleotide-binding</keyword>
<dbReference type="InterPro" id="IPR004154">
    <property type="entry name" value="Anticodon-bd"/>
</dbReference>
<feature type="domain" description="Aminoacyl-transfer RNA synthetases class-II family profile" evidence="9">
    <location>
        <begin position="29"/>
        <end position="347"/>
    </location>
</feature>
<sequence length="443" mass="51108">LLFLVKSLIIQDKMFGIGNKKISTESYKGVRDFYPQDQAVQNHIFKIMREVSESWGYEEYGASILEPLELYKLKSSEEIIKEQIYYFTDRGNREVALRPEMTPTVTRMIAAKIQELPLPIRWYSIPNLFRYEKPQRGRLREHWQLNVDLFGVPSILAELEVISIAFDIMKKFGADEKDFEIRINNRLLLDDVFKKIKINEDKKQFVYRLIDKKEKFSDDDFRHSLVVLIGKESAEKLLENLYLGEGLLVTLKESEAAKNLNEVVNILRDRGVSNVVFTPTLTRGFDYYTGTVFEVFDTNKENPRSLFGGGRYDDLIGSFTSQNVSAFGFGMGDVTMRDFLETHKLLPEINSTASLCICVVSNTDMEEIYKIAKIFRESGISVAVDISGKKLPDQLKSLSKRKIPFVMTIGEEEIKNQTFTVRNTKTREEKNGNLEEVIKLCVR</sequence>
<organism evidence="10 11">
    <name type="scientific">Candidatus Zambryskibacteria bacterium CG10_big_fil_rev_8_21_14_0_10_34_34</name>
    <dbReference type="NCBI Taxonomy" id="1975114"/>
    <lineage>
        <taxon>Bacteria</taxon>
        <taxon>Candidatus Zambryskiibacteriota</taxon>
    </lineage>
</organism>
<dbReference type="Proteomes" id="UP000230828">
    <property type="component" value="Unassembled WGS sequence"/>
</dbReference>
<evidence type="ECO:0000256" key="4">
    <source>
        <dbReference type="ARBA" id="ARBA00022741"/>
    </source>
</evidence>
<dbReference type="PIRSF" id="PIRSF001549">
    <property type="entry name" value="His-tRNA_synth"/>
    <property type="match status" value="1"/>
</dbReference>
<dbReference type="HAMAP" id="MF_00127">
    <property type="entry name" value="His_tRNA_synth"/>
    <property type="match status" value="1"/>
</dbReference>
<comment type="caution">
    <text evidence="10">The sequence shown here is derived from an EMBL/GenBank/DDBJ whole genome shotgun (WGS) entry which is preliminary data.</text>
</comment>
<comment type="similarity">
    <text evidence="1">Belongs to the class-II aminoacyl-tRNA synthetase family.</text>
</comment>
<evidence type="ECO:0000256" key="8">
    <source>
        <dbReference type="PIRSR" id="PIRSR001549-1"/>
    </source>
</evidence>
<accession>A0A2H0R254</accession>
<feature type="binding site" evidence="8">
    <location>
        <position position="283"/>
    </location>
    <ligand>
        <name>L-histidine</name>
        <dbReference type="ChEBI" id="CHEBI:57595"/>
    </ligand>
</feature>
<dbReference type="EMBL" id="PCXM01000004">
    <property type="protein sequence ID" value="PIR40346.1"/>
    <property type="molecule type" value="Genomic_DNA"/>
</dbReference>
<dbReference type="GO" id="GO:0006427">
    <property type="term" value="P:histidyl-tRNA aminoacylation"/>
    <property type="evidence" value="ECO:0007669"/>
    <property type="project" value="UniProtKB-UniRule"/>
</dbReference>
<dbReference type="Pfam" id="PF03129">
    <property type="entry name" value="HGTP_anticodon"/>
    <property type="match status" value="1"/>
</dbReference>
<evidence type="ECO:0000256" key="5">
    <source>
        <dbReference type="ARBA" id="ARBA00023146"/>
    </source>
</evidence>
<dbReference type="PANTHER" id="PTHR43707:SF1">
    <property type="entry name" value="HISTIDINE--TRNA LIGASE, MITOCHONDRIAL-RELATED"/>
    <property type="match status" value="1"/>
</dbReference>
<dbReference type="PANTHER" id="PTHR43707">
    <property type="entry name" value="HISTIDYL-TRNA SYNTHETASE"/>
    <property type="match status" value="1"/>
</dbReference>
<dbReference type="GO" id="GO:0004821">
    <property type="term" value="F:histidine-tRNA ligase activity"/>
    <property type="evidence" value="ECO:0007669"/>
    <property type="project" value="UniProtKB-UniRule"/>
</dbReference>
<feature type="binding site" evidence="8">
    <location>
        <position position="130"/>
    </location>
    <ligand>
        <name>L-histidine</name>
        <dbReference type="ChEBI" id="CHEBI:57595"/>
    </ligand>
</feature>
<comment type="catalytic activity">
    <reaction evidence="6">
        <text>tRNA(His) + L-histidine + ATP = L-histidyl-tRNA(His) + AMP + diphosphate + H(+)</text>
        <dbReference type="Rhea" id="RHEA:17313"/>
        <dbReference type="Rhea" id="RHEA-COMP:9665"/>
        <dbReference type="Rhea" id="RHEA-COMP:9689"/>
        <dbReference type="ChEBI" id="CHEBI:15378"/>
        <dbReference type="ChEBI" id="CHEBI:30616"/>
        <dbReference type="ChEBI" id="CHEBI:33019"/>
        <dbReference type="ChEBI" id="CHEBI:57595"/>
        <dbReference type="ChEBI" id="CHEBI:78442"/>
        <dbReference type="ChEBI" id="CHEBI:78527"/>
        <dbReference type="ChEBI" id="CHEBI:456215"/>
        <dbReference type="EC" id="6.1.1.21"/>
    </reaction>
</comment>
<dbReference type="InterPro" id="IPR015807">
    <property type="entry name" value="His-tRNA-ligase"/>
</dbReference>
<feature type="non-terminal residue" evidence="10">
    <location>
        <position position="1"/>
    </location>
</feature>
<evidence type="ECO:0000256" key="7">
    <source>
        <dbReference type="NCBIfam" id="TIGR00442"/>
    </source>
</evidence>
<evidence type="ECO:0000313" key="10">
    <source>
        <dbReference type="EMBL" id="PIR40346.1"/>
    </source>
</evidence>
<dbReference type="InterPro" id="IPR004516">
    <property type="entry name" value="HisRS/HisZ"/>
</dbReference>
<keyword evidence="10" id="KW-0436">Ligase</keyword>
<dbReference type="InterPro" id="IPR041715">
    <property type="entry name" value="HisRS-like_core"/>
</dbReference>
<name>A0A2H0R254_9BACT</name>
<dbReference type="NCBIfam" id="TIGR00442">
    <property type="entry name" value="hisS"/>
    <property type="match status" value="1"/>
</dbReference>